<dbReference type="RefSeq" id="WP_069206283.1">
    <property type="nucleotide sequence ID" value="NZ_CP014168.1"/>
</dbReference>
<feature type="transmembrane region" description="Helical" evidence="1">
    <location>
        <begin position="41"/>
        <end position="60"/>
    </location>
</feature>
<keyword evidence="1" id="KW-1133">Transmembrane helix</keyword>
<dbReference type="AlphaFoldDB" id="A0A1B3ZEA8"/>
<evidence type="ECO:0000256" key="1">
    <source>
        <dbReference type="SAM" id="Phobius"/>
    </source>
</evidence>
<evidence type="ECO:0000313" key="2">
    <source>
        <dbReference type="EMBL" id="AOH85754.1"/>
    </source>
</evidence>
<name>A0A1B3ZEA8_9SPHN</name>
<evidence type="ECO:0000313" key="3">
    <source>
        <dbReference type="Proteomes" id="UP000094256"/>
    </source>
</evidence>
<dbReference type="KEGG" id="span:AWL63_19185"/>
<keyword evidence="1" id="KW-0812">Transmembrane</keyword>
<feature type="transmembrane region" description="Helical" evidence="1">
    <location>
        <begin position="17"/>
        <end position="35"/>
    </location>
</feature>
<dbReference type="STRING" id="1560345.AWL63_19185"/>
<keyword evidence="3" id="KW-1185">Reference proteome</keyword>
<protein>
    <submittedName>
        <fullName evidence="2">Uncharacterized protein</fullName>
    </submittedName>
</protein>
<organism evidence="2 3">
    <name type="scientific">Sphingomonas panacis</name>
    <dbReference type="NCBI Taxonomy" id="1560345"/>
    <lineage>
        <taxon>Bacteria</taxon>
        <taxon>Pseudomonadati</taxon>
        <taxon>Pseudomonadota</taxon>
        <taxon>Alphaproteobacteria</taxon>
        <taxon>Sphingomonadales</taxon>
        <taxon>Sphingomonadaceae</taxon>
        <taxon>Sphingomonas</taxon>
    </lineage>
</organism>
<sequence length="65" mass="6873">MNDLPPPSPRAVRRARIAIDVAIIVAGVAVAFALTRHPAPALVTLAVALLVAVTAFVVIMREFSR</sequence>
<gene>
    <name evidence="2" type="ORF">AWL63_19185</name>
</gene>
<accession>A0A1B3ZEA8</accession>
<proteinExistence type="predicted"/>
<dbReference type="EMBL" id="CP014168">
    <property type="protein sequence ID" value="AOH85754.1"/>
    <property type="molecule type" value="Genomic_DNA"/>
</dbReference>
<dbReference type="Proteomes" id="UP000094256">
    <property type="component" value="Chromosome"/>
</dbReference>
<keyword evidence="1" id="KW-0472">Membrane</keyword>
<reference evidence="2 3" key="1">
    <citation type="submission" date="2016-01" db="EMBL/GenBank/DDBJ databases">
        <title>Complete genome and mega plasmid sequence of Sphingomonas panacis DCY99 elicits systemic resistance in rice to Xanthomonas oryzae.</title>
        <authorList>
            <person name="Kim Y.J."/>
            <person name="Yang D.C."/>
            <person name="Sing P."/>
        </authorList>
    </citation>
    <scope>NUCLEOTIDE SEQUENCE [LARGE SCALE GENOMIC DNA]</scope>
    <source>
        <strain evidence="2 3">DCY99</strain>
    </source>
</reference>